<accession>A0A1I3S6S8</accession>
<gene>
    <name evidence="1" type="ORF">SAMN05443431_10922</name>
</gene>
<proteinExistence type="predicted"/>
<dbReference type="AlphaFoldDB" id="A0A1I3S6S8"/>
<organism evidence="1 2">
    <name type="scientific">Olleya namhaensis</name>
    <dbReference type="NCBI Taxonomy" id="1144750"/>
    <lineage>
        <taxon>Bacteria</taxon>
        <taxon>Pseudomonadati</taxon>
        <taxon>Bacteroidota</taxon>
        <taxon>Flavobacteriia</taxon>
        <taxon>Flavobacteriales</taxon>
        <taxon>Flavobacteriaceae</taxon>
    </lineage>
</organism>
<dbReference type="Proteomes" id="UP000199559">
    <property type="component" value="Unassembled WGS sequence"/>
</dbReference>
<reference evidence="2" key="1">
    <citation type="submission" date="2016-10" db="EMBL/GenBank/DDBJ databases">
        <authorList>
            <person name="Varghese N."/>
            <person name="Submissions S."/>
        </authorList>
    </citation>
    <scope>NUCLEOTIDE SEQUENCE [LARGE SCALE GENOMIC DNA]</scope>
    <source>
        <strain evidence="2">DSM 28881</strain>
    </source>
</reference>
<evidence type="ECO:0000313" key="2">
    <source>
        <dbReference type="Proteomes" id="UP000199559"/>
    </source>
</evidence>
<name>A0A1I3S6S8_9FLAO</name>
<protein>
    <submittedName>
        <fullName evidence="1">Uncharacterized protein</fullName>
    </submittedName>
</protein>
<dbReference type="STRING" id="1144750.SAMN05443431_10922"/>
<sequence length="129" mass="15246">MSKILAITYSLLILVQSFNINLEDISKFSVLLEHAEFHEEMYGDTFFQFLAEHYGDARDTHDNDHQEHKDLPFKDNHHMCTHINTSFISIANNFDFNQYEFIEIPFNFHYNETVTDSEKTSVFQPPKHA</sequence>
<dbReference type="EMBL" id="FORM01000009">
    <property type="protein sequence ID" value="SFJ53309.1"/>
    <property type="molecule type" value="Genomic_DNA"/>
</dbReference>
<dbReference type="RefSeq" id="WP_090841645.1">
    <property type="nucleotide sequence ID" value="NZ_FORM01000009.1"/>
</dbReference>
<evidence type="ECO:0000313" key="1">
    <source>
        <dbReference type="EMBL" id="SFJ53309.1"/>
    </source>
</evidence>
<keyword evidence="2" id="KW-1185">Reference proteome</keyword>